<keyword evidence="2" id="KW-0238">DNA-binding</keyword>
<dbReference type="InterPro" id="IPR036388">
    <property type="entry name" value="WH-like_DNA-bd_sf"/>
</dbReference>
<evidence type="ECO:0000313" key="6">
    <source>
        <dbReference type="Proteomes" id="UP000256661"/>
    </source>
</evidence>
<proteinExistence type="predicted"/>
<feature type="domain" description="HTH gntR-type" evidence="4">
    <location>
        <begin position="18"/>
        <end position="86"/>
    </location>
</feature>
<evidence type="ECO:0000256" key="1">
    <source>
        <dbReference type="ARBA" id="ARBA00023015"/>
    </source>
</evidence>
<dbReference type="SMART" id="SM00345">
    <property type="entry name" value="HTH_GNTR"/>
    <property type="match status" value="1"/>
</dbReference>
<dbReference type="Proteomes" id="UP000256661">
    <property type="component" value="Unassembled WGS sequence"/>
</dbReference>
<keyword evidence="1" id="KW-0805">Transcription regulation</keyword>
<dbReference type="Pfam" id="PF00392">
    <property type="entry name" value="GntR"/>
    <property type="match status" value="1"/>
</dbReference>
<protein>
    <submittedName>
        <fullName evidence="5">Regulatory GntR family protein</fullName>
    </submittedName>
</protein>
<dbReference type="EMBL" id="QTTT01000001">
    <property type="protein sequence ID" value="REE97333.1"/>
    <property type="molecule type" value="Genomic_DNA"/>
</dbReference>
<dbReference type="SUPFAM" id="SSF46785">
    <property type="entry name" value="Winged helix' DNA-binding domain"/>
    <property type="match status" value="1"/>
</dbReference>
<evidence type="ECO:0000259" key="4">
    <source>
        <dbReference type="PROSITE" id="PS50949"/>
    </source>
</evidence>
<sequence length="260" mass="28707">MRSCHRFAGMGTGVVTRSSVVDEVTDQIAFQIASGRWEAGERLPSIRRLAAEYGINPSTVQLVLGRLRAAGFVEARQGLGVVVRDIQVHGGIETWQYLFRFSRRLPDLTVRILQDVLEALRVFYGDALRKFVADPDAYELRPVLGALQRLELVAAAETPMAEDMHRAVLQLLRSGLAMTGGGITLGVLNSLGGMLSEVPEVLDALYADPAEVVGLVRHAMTAWEKQDLESWRRTVADLEEWHAEVVRRFRAGLESSPADS</sequence>
<evidence type="ECO:0000313" key="5">
    <source>
        <dbReference type="EMBL" id="REE97333.1"/>
    </source>
</evidence>
<comment type="caution">
    <text evidence="5">The sequence shown here is derived from an EMBL/GenBank/DDBJ whole genome shotgun (WGS) entry which is preliminary data.</text>
</comment>
<organism evidence="5 6">
    <name type="scientific">Thermomonospora umbrina</name>
    <dbReference type="NCBI Taxonomy" id="111806"/>
    <lineage>
        <taxon>Bacteria</taxon>
        <taxon>Bacillati</taxon>
        <taxon>Actinomycetota</taxon>
        <taxon>Actinomycetes</taxon>
        <taxon>Streptosporangiales</taxon>
        <taxon>Thermomonosporaceae</taxon>
        <taxon>Thermomonospora</taxon>
    </lineage>
</organism>
<reference evidence="5 6" key="1">
    <citation type="submission" date="2018-08" db="EMBL/GenBank/DDBJ databases">
        <title>Sequencing the genomes of 1000 actinobacteria strains.</title>
        <authorList>
            <person name="Klenk H.-P."/>
        </authorList>
    </citation>
    <scope>NUCLEOTIDE SEQUENCE [LARGE SCALE GENOMIC DNA]</scope>
    <source>
        <strain evidence="5 6">DSM 43927</strain>
    </source>
</reference>
<dbReference type="PANTHER" id="PTHR43537:SF24">
    <property type="entry name" value="GLUCONATE OPERON TRANSCRIPTIONAL REPRESSOR"/>
    <property type="match status" value="1"/>
</dbReference>
<dbReference type="InterPro" id="IPR036390">
    <property type="entry name" value="WH_DNA-bd_sf"/>
</dbReference>
<dbReference type="CDD" id="cd07377">
    <property type="entry name" value="WHTH_GntR"/>
    <property type="match status" value="1"/>
</dbReference>
<dbReference type="GO" id="GO:0003700">
    <property type="term" value="F:DNA-binding transcription factor activity"/>
    <property type="evidence" value="ECO:0007669"/>
    <property type="project" value="InterPro"/>
</dbReference>
<evidence type="ECO:0000256" key="2">
    <source>
        <dbReference type="ARBA" id="ARBA00023125"/>
    </source>
</evidence>
<keyword evidence="6" id="KW-1185">Reference proteome</keyword>
<evidence type="ECO:0000256" key="3">
    <source>
        <dbReference type="ARBA" id="ARBA00023163"/>
    </source>
</evidence>
<keyword evidence="3" id="KW-0804">Transcription</keyword>
<dbReference type="PROSITE" id="PS50949">
    <property type="entry name" value="HTH_GNTR"/>
    <property type="match status" value="1"/>
</dbReference>
<accession>A0A3D9STJ6</accession>
<gene>
    <name evidence="5" type="ORF">DFJ69_2800</name>
</gene>
<dbReference type="PANTHER" id="PTHR43537">
    <property type="entry name" value="TRANSCRIPTIONAL REGULATOR, GNTR FAMILY"/>
    <property type="match status" value="1"/>
</dbReference>
<dbReference type="InterPro" id="IPR000524">
    <property type="entry name" value="Tscrpt_reg_HTH_GntR"/>
</dbReference>
<dbReference type="AlphaFoldDB" id="A0A3D9STJ6"/>
<dbReference type="Gene3D" id="1.10.10.10">
    <property type="entry name" value="Winged helix-like DNA-binding domain superfamily/Winged helix DNA-binding domain"/>
    <property type="match status" value="1"/>
</dbReference>
<dbReference type="GO" id="GO:0003677">
    <property type="term" value="F:DNA binding"/>
    <property type="evidence" value="ECO:0007669"/>
    <property type="project" value="UniProtKB-KW"/>
</dbReference>
<name>A0A3D9STJ6_9ACTN</name>